<evidence type="ECO:0000313" key="2">
    <source>
        <dbReference type="Proteomes" id="UP001066276"/>
    </source>
</evidence>
<comment type="caution">
    <text evidence="1">The sequence shown here is derived from an EMBL/GenBank/DDBJ whole genome shotgun (WGS) entry which is preliminary data.</text>
</comment>
<accession>A0AAV7UPZ6</accession>
<evidence type="ECO:0000313" key="1">
    <source>
        <dbReference type="EMBL" id="KAJ1190842.1"/>
    </source>
</evidence>
<keyword evidence="2" id="KW-1185">Reference proteome</keyword>
<gene>
    <name evidence="1" type="ORF">NDU88_000161</name>
</gene>
<proteinExistence type="predicted"/>
<dbReference type="Proteomes" id="UP001066276">
    <property type="component" value="Chromosome 2_2"/>
</dbReference>
<dbReference type="EMBL" id="JANPWB010000004">
    <property type="protein sequence ID" value="KAJ1190842.1"/>
    <property type="molecule type" value="Genomic_DNA"/>
</dbReference>
<sequence length="178" mass="20252">MLCLLLDSEPRATLTRRDSFEERCRQQLLEPPSRSDIGINLIYSPLRVPYDNFTGDEELYILTSPTGRRDNPDTVCSLQRREKCGSVAVRCSMPRISAAPWWSWQRHLEGAGEPLGQFGWGVVLFPAEGGFRHFRAKFVVSPCRSAVYFVAMQPERLQGSPVYLLRFKFPLSLCPVGQ</sequence>
<protein>
    <submittedName>
        <fullName evidence="1">Uncharacterized protein</fullName>
    </submittedName>
</protein>
<reference evidence="1" key="1">
    <citation type="journal article" date="2022" name="bioRxiv">
        <title>Sequencing and chromosome-scale assembly of the giantPleurodeles waltlgenome.</title>
        <authorList>
            <person name="Brown T."/>
            <person name="Elewa A."/>
            <person name="Iarovenko S."/>
            <person name="Subramanian E."/>
            <person name="Araus A.J."/>
            <person name="Petzold A."/>
            <person name="Susuki M."/>
            <person name="Suzuki K.-i.T."/>
            <person name="Hayashi T."/>
            <person name="Toyoda A."/>
            <person name="Oliveira C."/>
            <person name="Osipova E."/>
            <person name="Leigh N.D."/>
            <person name="Simon A."/>
            <person name="Yun M.H."/>
        </authorList>
    </citation>
    <scope>NUCLEOTIDE SEQUENCE</scope>
    <source>
        <strain evidence="1">20211129_DDA</strain>
        <tissue evidence="1">Liver</tissue>
    </source>
</reference>
<organism evidence="1 2">
    <name type="scientific">Pleurodeles waltl</name>
    <name type="common">Iberian ribbed newt</name>
    <dbReference type="NCBI Taxonomy" id="8319"/>
    <lineage>
        <taxon>Eukaryota</taxon>
        <taxon>Metazoa</taxon>
        <taxon>Chordata</taxon>
        <taxon>Craniata</taxon>
        <taxon>Vertebrata</taxon>
        <taxon>Euteleostomi</taxon>
        <taxon>Amphibia</taxon>
        <taxon>Batrachia</taxon>
        <taxon>Caudata</taxon>
        <taxon>Salamandroidea</taxon>
        <taxon>Salamandridae</taxon>
        <taxon>Pleurodelinae</taxon>
        <taxon>Pleurodeles</taxon>
    </lineage>
</organism>
<name>A0AAV7UPZ6_PLEWA</name>
<dbReference type="AlphaFoldDB" id="A0AAV7UPZ6"/>